<dbReference type="InterPro" id="IPR028098">
    <property type="entry name" value="Glyco_trans_4-like_N"/>
</dbReference>
<dbReference type="EMBL" id="LGCK01000007">
    <property type="protein sequence ID" value="KPL72888.1"/>
    <property type="molecule type" value="Genomic_DNA"/>
</dbReference>
<dbReference type="PANTHER" id="PTHR46401:SF2">
    <property type="entry name" value="GLYCOSYLTRANSFERASE WBBK-RELATED"/>
    <property type="match status" value="1"/>
</dbReference>
<evidence type="ECO:0000313" key="5">
    <source>
        <dbReference type="Proteomes" id="UP000050430"/>
    </source>
</evidence>
<proteinExistence type="predicted"/>
<evidence type="ECO:0000259" key="3">
    <source>
        <dbReference type="Pfam" id="PF13439"/>
    </source>
</evidence>
<feature type="domain" description="Glycosyl transferase family 1" evidence="2">
    <location>
        <begin position="183"/>
        <end position="336"/>
    </location>
</feature>
<gene>
    <name evidence="4" type="ORF">ADM99_07525</name>
</gene>
<dbReference type="PANTHER" id="PTHR46401">
    <property type="entry name" value="GLYCOSYLTRANSFERASE WBBK-RELATED"/>
    <property type="match status" value="1"/>
</dbReference>
<protein>
    <recommendedName>
        <fullName evidence="6">Glycosyl transferase family 1</fullName>
    </recommendedName>
</protein>
<dbReference type="RefSeq" id="WP_062420987.1">
    <property type="nucleotide sequence ID" value="NZ_BBYA01000008.1"/>
</dbReference>
<dbReference type="OrthoDB" id="9792269at2"/>
<evidence type="ECO:0000256" key="1">
    <source>
        <dbReference type="ARBA" id="ARBA00022679"/>
    </source>
</evidence>
<dbReference type="Pfam" id="PF00534">
    <property type="entry name" value="Glycos_transf_1"/>
    <property type="match status" value="1"/>
</dbReference>
<keyword evidence="5" id="KW-1185">Reference proteome</keyword>
<dbReference type="GO" id="GO:0016757">
    <property type="term" value="F:glycosyltransferase activity"/>
    <property type="evidence" value="ECO:0007669"/>
    <property type="project" value="InterPro"/>
</dbReference>
<reference evidence="4 5" key="1">
    <citation type="submission" date="2015-07" db="EMBL/GenBank/DDBJ databases">
        <title>Genome sequence of Leptolinea tardivitalis DSM 16556.</title>
        <authorList>
            <person name="Hemp J."/>
            <person name="Ward L.M."/>
            <person name="Pace L.A."/>
            <person name="Fischer W.W."/>
        </authorList>
    </citation>
    <scope>NUCLEOTIDE SEQUENCE [LARGE SCALE GENOMIC DNA]</scope>
    <source>
        <strain evidence="4 5">YMTK-2</strain>
    </source>
</reference>
<dbReference type="InterPro" id="IPR001296">
    <property type="entry name" value="Glyco_trans_1"/>
</dbReference>
<feature type="domain" description="Glycosyltransferase subfamily 4-like N-terminal" evidence="3">
    <location>
        <begin position="16"/>
        <end position="170"/>
    </location>
</feature>
<organism evidence="4 5">
    <name type="scientific">Leptolinea tardivitalis</name>
    <dbReference type="NCBI Taxonomy" id="229920"/>
    <lineage>
        <taxon>Bacteria</taxon>
        <taxon>Bacillati</taxon>
        <taxon>Chloroflexota</taxon>
        <taxon>Anaerolineae</taxon>
        <taxon>Anaerolineales</taxon>
        <taxon>Anaerolineaceae</taxon>
        <taxon>Leptolinea</taxon>
    </lineage>
</organism>
<evidence type="ECO:0000259" key="2">
    <source>
        <dbReference type="Pfam" id="PF00534"/>
    </source>
</evidence>
<sequence>MKIVMFGLKGIPFTAGVEVMVEELGSRLVKRGHDVTVLVRPHYTPRSLTEYRGMHLVHLPSIPTKNFDAISHSFLSVFKSVSLNPDVVHIHSTGNSIFSFFPRWFGIPTVVTSHGLDWQRAKWGKLARWYLKMTDFTTCIFPTATVVVSRRLQTYYHEHYGRSATYIPNGASQVNRIPPDEIKKYGLAGNDYILFASRLVPEKGCHYLLEAFQKLDTPLKLVIAGDDNTDREYIKLLKKLAPPNVIFTGFIKGKLLEELLSNAYLYVLPSEIEGLSVGLIEAMNYQNCVLVSDISENMEVIGNAGMTFKNKSVADLMEKMTYIVNNPKYVEEQRHASYQSIQSRYNWEEVADQYEQLYTSIQRSH</sequence>
<evidence type="ECO:0000313" key="4">
    <source>
        <dbReference type="EMBL" id="KPL72888.1"/>
    </source>
</evidence>
<keyword evidence="1" id="KW-0808">Transferase</keyword>
<dbReference type="STRING" id="229920.ADM99_07525"/>
<dbReference type="Pfam" id="PF13439">
    <property type="entry name" value="Glyco_transf_4"/>
    <property type="match status" value="1"/>
</dbReference>
<dbReference type="AlphaFoldDB" id="A0A0P6XLZ2"/>
<dbReference type="Proteomes" id="UP000050430">
    <property type="component" value="Unassembled WGS sequence"/>
</dbReference>
<accession>A0A0P6XLZ2</accession>
<dbReference type="GO" id="GO:0009103">
    <property type="term" value="P:lipopolysaccharide biosynthetic process"/>
    <property type="evidence" value="ECO:0007669"/>
    <property type="project" value="TreeGrafter"/>
</dbReference>
<dbReference type="Gene3D" id="3.40.50.2000">
    <property type="entry name" value="Glycogen Phosphorylase B"/>
    <property type="match status" value="2"/>
</dbReference>
<comment type="caution">
    <text evidence="4">The sequence shown here is derived from an EMBL/GenBank/DDBJ whole genome shotgun (WGS) entry which is preliminary data.</text>
</comment>
<evidence type="ECO:0008006" key="6">
    <source>
        <dbReference type="Google" id="ProtNLM"/>
    </source>
</evidence>
<dbReference type="SUPFAM" id="SSF53756">
    <property type="entry name" value="UDP-Glycosyltransferase/glycogen phosphorylase"/>
    <property type="match status" value="1"/>
</dbReference>
<dbReference type="CDD" id="cd03801">
    <property type="entry name" value="GT4_PimA-like"/>
    <property type="match status" value="1"/>
</dbReference>
<name>A0A0P6XLZ2_9CHLR</name>